<dbReference type="AlphaFoldDB" id="A0A371H2W3"/>
<feature type="non-terminal residue" evidence="1">
    <location>
        <position position="1"/>
    </location>
</feature>
<accession>A0A371H2W3</accession>
<dbReference type="Proteomes" id="UP000257109">
    <property type="component" value="Unassembled WGS sequence"/>
</dbReference>
<proteinExistence type="predicted"/>
<organism evidence="1 2">
    <name type="scientific">Mucuna pruriens</name>
    <name type="common">Velvet bean</name>
    <name type="synonym">Dolichos pruriens</name>
    <dbReference type="NCBI Taxonomy" id="157652"/>
    <lineage>
        <taxon>Eukaryota</taxon>
        <taxon>Viridiplantae</taxon>
        <taxon>Streptophyta</taxon>
        <taxon>Embryophyta</taxon>
        <taxon>Tracheophyta</taxon>
        <taxon>Spermatophyta</taxon>
        <taxon>Magnoliopsida</taxon>
        <taxon>eudicotyledons</taxon>
        <taxon>Gunneridae</taxon>
        <taxon>Pentapetalae</taxon>
        <taxon>rosids</taxon>
        <taxon>fabids</taxon>
        <taxon>Fabales</taxon>
        <taxon>Fabaceae</taxon>
        <taxon>Papilionoideae</taxon>
        <taxon>50 kb inversion clade</taxon>
        <taxon>NPAAA clade</taxon>
        <taxon>indigoferoid/millettioid clade</taxon>
        <taxon>Phaseoleae</taxon>
        <taxon>Mucuna</taxon>
    </lineage>
</organism>
<sequence>MSKLDRCREYAWFPTLHVDNREDSELADSISTSQIQFRQLSPKCTKDVHNTSLGLGFRRWSYRIQALCLYFVSNNISSKTESIRLCSVRLHLAETVSDKACRVHIRPISAKSKSAIYTREFQFYFDGIRLKNALINAMVEAILGVDPLGLHGLFNFKRNNPPRFTRGVDLNAVHWWI</sequence>
<protein>
    <submittedName>
        <fullName evidence="1">Uncharacterized protein</fullName>
    </submittedName>
</protein>
<evidence type="ECO:0000313" key="1">
    <source>
        <dbReference type="EMBL" id="RDX97140.1"/>
    </source>
</evidence>
<dbReference type="EMBL" id="QJKJ01003731">
    <property type="protein sequence ID" value="RDX97140.1"/>
    <property type="molecule type" value="Genomic_DNA"/>
</dbReference>
<reference evidence="1" key="1">
    <citation type="submission" date="2018-05" db="EMBL/GenBank/DDBJ databases">
        <title>Draft genome of Mucuna pruriens seed.</title>
        <authorList>
            <person name="Nnadi N.E."/>
            <person name="Vos R."/>
            <person name="Hasami M.H."/>
            <person name="Devisetty U.K."/>
            <person name="Aguiy J.C."/>
        </authorList>
    </citation>
    <scope>NUCLEOTIDE SEQUENCE [LARGE SCALE GENOMIC DNA]</scope>
    <source>
        <strain evidence="1">JCA_2017</strain>
    </source>
</reference>
<gene>
    <name evidence="1" type="ORF">CR513_20125</name>
</gene>
<name>A0A371H2W3_MUCPR</name>
<comment type="caution">
    <text evidence="1">The sequence shown here is derived from an EMBL/GenBank/DDBJ whole genome shotgun (WGS) entry which is preliminary data.</text>
</comment>
<keyword evidence="2" id="KW-1185">Reference proteome</keyword>
<evidence type="ECO:0000313" key="2">
    <source>
        <dbReference type="Proteomes" id="UP000257109"/>
    </source>
</evidence>